<accession>A0A1G7UDP8</accession>
<dbReference type="EMBL" id="FNBH01000004">
    <property type="protein sequence ID" value="SDG45567.1"/>
    <property type="molecule type" value="Genomic_DNA"/>
</dbReference>
<gene>
    <name evidence="1" type="ORF">SAMN05421825_3406</name>
</gene>
<protein>
    <recommendedName>
        <fullName evidence="3">Lipoprotein</fullName>
    </recommendedName>
</protein>
<dbReference type="PROSITE" id="PS51257">
    <property type="entry name" value="PROKAR_LIPOPROTEIN"/>
    <property type="match status" value="1"/>
</dbReference>
<evidence type="ECO:0008006" key="3">
    <source>
        <dbReference type="Google" id="ProtNLM"/>
    </source>
</evidence>
<reference evidence="2" key="1">
    <citation type="submission" date="2016-10" db="EMBL/GenBank/DDBJ databases">
        <authorList>
            <person name="Varghese N."/>
            <person name="Submissions S."/>
        </authorList>
    </citation>
    <scope>NUCLEOTIDE SEQUENCE [LARGE SCALE GENOMIC DNA]</scope>
    <source>
        <strain evidence="2">DSM 19684</strain>
    </source>
</reference>
<evidence type="ECO:0000313" key="1">
    <source>
        <dbReference type="EMBL" id="SDG45567.1"/>
    </source>
</evidence>
<dbReference type="Proteomes" id="UP000199203">
    <property type="component" value="Unassembled WGS sequence"/>
</dbReference>
<keyword evidence="2" id="KW-1185">Reference proteome</keyword>
<dbReference type="OrthoDB" id="1254210at2"/>
<organism evidence="1 2">
    <name type="scientific">Epilithonimonas hungarica</name>
    <dbReference type="NCBI Taxonomy" id="454006"/>
    <lineage>
        <taxon>Bacteria</taxon>
        <taxon>Pseudomonadati</taxon>
        <taxon>Bacteroidota</taxon>
        <taxon>Flavobacteriia</taxon>
        <taxon>Flavobacteriales</taxon>
        <taxon>Weeksellaceae</taxon>
        <taxon>Chryseobacterium group</taxon>
        <taxon>Epilithonimonas</taxon>
    </lineage>
</organism>
<dbReference type="RefSeq" id="WP_089874615.1">
    <property type="nucleotide sequence ID" value="NZ_FNBH01000004.1"/>
</dbReference>
<name>A0A1G7UDP8_9FLAO</name>
<dbReference type="AlphaFoldDB" id="A0A1G7UDP8"/>
<dbReference type="STRING" id="454006.SAMN05421825_3406"/>
<evidence type="ECO:0000313" key="2">
    <source>
        <dbReference type="Proteomes" id="UP000199203"/>
    </source>
</evidence>
<sequence>MKKLLLILTISPFVLSCDGQDKSGAKSLSEESLQLENFDFNTKISTLLPKETKSKEYAGYYKVKSEMIEVDTVSDGEFIGSEKPVRIEYRQRSFSTRDVLANFDDFEFNAINFVTNMDGKLMLINAVAGETDKGKTEDFVSKLNKKYGNSKNTKSEFVGQDFDIYTWQLKDRIIRYCVVFDDEKSTLKIGGEKNPHYQSYLYVIKKEFQNQIFGNVSSGDFVFLE</sequence>
<proteinExistence type="predicted"/>